<dbReference type="Proteomes" id="UP001596989">
    <property type="component" value="Unassembled WGS sequence"/>
</dbReference>
<dbReference type="InterPro" id="IPR010559">
    <property type="entry name" value="Sig_transdc_His_kin_internal"/>
</dbReference>
<dbReference type="SUPFAM" id="SSF52172">
    <property type="entry name" value="CheY-like"/>
    <property type="match status" value="1"/>
</dbReference>
<dbReference type="GO" id="GO:0016301">
    <property type="term" value="F:kinase activity"/>
    <property type="evidence" value="ECO:0007669"/>
    <property type="project" value="UniProtKB-KW"/>
</dbReference>
<evidence type="ECO:0000256" key="1">
    <source>
        <dbReference type="ARBA" id="ARBA00022679"/>
    </source>
</evidence>
<evidence type="ECO:0000256" key="5">
    <source>
        <dbReference type="ARBA" id="ARBA00023012"/>
    </source>
</evidence>
<dbReference type="PANTHER" id="PTHR34220:SF7">
    <property type="entry name" value="SENSOR HISTIDINE KINASE YPDA"/>
    <property type="match status" value="1"/>
</dbReference>
<dbReference type="SUPFAM" id="SSF55874">
    <property type="entry name" value="ATPase domain of HSP90 chaperone/DNA topoisomerase II/histidine kinase"/>
    <property type="match status" value="1"/>
</dbReference>
<protein>
    <submittedName>
        <fullName evidence="9">Histidine kinase</fullName>
    </submittedName>
</protein>
<evidence type="ECO:0000259" key="7">
    <source>
        <dbReference type="PROSITE" id="PS50109"/>
    </source>
</evidence>
<feature type="domain" description="Histidine kinase" evidence="7">
    <location>
        <begin position="257"/>
        <end position="352"/>
    </location>
</feature>
<dbReference type="Gene3D" id="3.30.565.10">
    <property type="entry name" value="Histidine kinase-like ATPase, C-terminal domain"/>
    <property type="match status" value="1"/>
</dbReference>
<dbReference type="InterPro" id="IPR011006">
    <property type="entry name" value="CheY-like_superfamily"/>
</dbReference>
<keyword evidence="4" id="KW-0067">ATP-binding</keyword>
<reference evidence="10" key="1">
    <citation type="journal article" date="2019" name="Int. J. Syst. Evol. Microbiol.">
        <title>The Global Catalogue of Microorganisms (GCM) 10K type strain sequencing project: providing services to taxonomists for standard genome sequencing and annotation.</title>
        <authorList>
            <consortium name="The Broad Institute Genomics Platform"/>
            <consortium name="The Broad Institute Genome Sequencing Center for Infectious Disease"/>
            <person name="Wu L."/>
            <person name="Ma J."/>
        </authorList>
    </citation>
    <scope>NUCLEOTIDE SEQUENCE [LARGE SCALE GENOMIC DNA]</scope>
    <source>
        <strain evidence="10">CCUG 59129</strain>
    </source>
</reference>
<accession>A0ABW3HTS4</accession>
<dbReference type="Gene3D" id="3.40.50.2300">
    <property type="match status" value="1"/>
</dbReference>
<sequence length="358" mass="40668">MNEHRTTHCHPEASGRSVDACREREVFVASSDIIIIEHINCMLEGDGCRVTSAFSIEETYERIMTVDRPDIVLIDVALSDGQGYVLCRRIRERFSGVVLPLLLISDRITPLDIEAGLEAGGCDFVRKPLDAGEIRMRMNMLLSMKQFVKEAARHEMAFLRSQIKPHFLYNALGTIMSLCYTDGERAGELLGAFSRYLRMILHIDNMEDTVMLRKEMELIDAYIYIERERFGDRIQVLFDVDESLYGAYIMPLTIEPLVENAIRHGLTSKMDGGTVRLTIRRLGPHMQVVVEDDGIGMSEEQVKRILNQDKGVKGIGFRSIIRRIMPFTDQYPVIESAPGHGTKVVLTLPFLNRKDASR</sequence>
<dbReference type="InterPro" id="IPR001789">
    <property type="entry name" value="Sig_transdc_resp-reg_receiver"/>
</dbReference>
<dbReference type="InterPro" id="IPR003594">
    <property type="entry name" value="HATPase_dom"/>
</dbReference>
<feature type="modified residue" description="4-aspartylphosphate" evidence="6">
    <location>
        <position position="75"/>
    </location>
</feature>
<name>A0ABW3HTS4_9BACL</name>
<keyword evidence="6" id="KW-0597">Phosphoprotein</keyword>
<keyword evidence="3 9" id="KW-0418">Kinase</keyword>
<dbReference type="EMBL" id="JBHTJZ010000024">
    <property type="protein sequence ID" value="MFD0960938.1"/>
    <property type="molecule type" value="Genomic_DNA"/>
</dbReference>
<gene>
    <name evidence="9" type="ORF">ACFQ2I_16225</name>
</gene>
<dbReference type="PROSITE" id="PS50110">
    <property type="entry name" value="RESPONSE_REGULATORY"/>
    <property type="match status" value="1"/>
</dbReference>
<proteinExistence type="predicted"/>
<dbReference type="PROSITE" id="PS50109">
    <property type="entry name" value="HIS_KIN"/>
    <property type="match status" value="1"/>
</dbReference>
<dbReference type="SMART" id="SM00387">
    <property type="entry name" value="HATPase_c"/>
    <property type="match status" value="1"/>
</dbReference>
<dbReference type="Pfam" id="PF00072">
    <property type="entry name" value="Response_reg"/>
    <property type="match status" value="1"/>
</dbReference>
<dbReference type="InterPro" id="IPR036890">
    <property type="entry name" value="HATPase_C_sf"/>
</dbReference>
<dbReference type="SMART" id="SM00448">
    <property type="entry name" value="REC"/>
    <property type="match status" value="1"/>
</dbReference>
<dbReference type="PANTHER" id="PTHR34220">
    <property type="entry name" value="SENSOR HISTIDINE KINASE YPDA"/>
    <property type="match status" value="1"/>
</dbReference>
<keyword evidence="1" id="KW-0808">Transferase</keyword>
<keyword evidence="10" id="KW-1185">Reference proteome</keyword>
<keyword evidence="2" id="KW-0547">Nucleotide-binding</keyword>
<evidence type="ECO:0000256" key="3">
    <source>
        <dbReference type="ARBA" id="ARBA00022777"/>
    </source>
</evidence>
<evidence type="ECO:0000256" key="6">
    <source>
        <dbReference type="PROSITE-ProRule" id="PRU00169"/>
    </source>
</evidence>
<dbReference type="InterPro" id="IPR050640">
    <property type="entry name" value="Bact_2-comp_sensor_kinase"/>
</dbReference>
<dbReference type="InterPro" id="IPR005467">
    <property type="entry name" value="His_kinase_dom"/>
</dbReference>
<dbReference type="Pfam" id="PF02518">
    <property type="entry name" value="HATPase_c"/>
    <property type="match status" value="1"/>
</dbReference>
<comment type="caution">
    <text evidence="9">The sequence shown here is derived from an EMBL/GenBank/DDBJ whole genome shotgun (WGS) entry which is preliminary data.</text>
</comment>
<dbReference type="CDD" id="cd00156">
    <property type="entry name" value="REC"/>
    <property type="match status" value="1"/>
</dbReference>
<keyword evidence="5" id="KW-0902">Two-component regulatory system</keyword>
<organism evidence="9 10">
    <name type="scientific">Paenibacillus chungangensis</name>
    <dbReference type="NCBI Taxonomy" id="696535"/>
    <lineage>
        <taxon>Bacteria</taxon>
        <taxon>Bacillati</taxon>
        <taxon>Bacillota</taxon>
        <taxon>Bacilli</taxon>
        <taxon>Bacillales</taxon>
        <taxon>Paenibacillaceae</taxon>
        <taxon>Paenibacillus</taxon>
    </lineage>
</organism>
<evidence type="ECO:0000313" key="9">
    <source>
        <dbReference type="EMBL" id="MFD0960938.1"/>
    </source>
</evidence>
<evidence type="ECO:0000256" key="2">
    <source>
        <dbReference type="ARBA" id="ARBA00022741"/>
    </source>
</evidence>
<feature type="domain" description="Response regulatory" evidence="8">
    <location>
        <begin position="25"/>
        <end position="142"/>
    </location>
</feature>
<dbReference type="RefSeq" id="WP_377565917.1">
    <property type="nucleotide sequence ID" value="NZ_JBHTJZ010000024.1"/>
</dbReference>
<evidence type="ECO:0000256" key="4">
    <source>
        <dbReference type="ARBA" id="ARBA00022840"/>
    </source>
</evidence>
<evidence type="ECO:0000259" key="8">
    <source>
        <dbReference type="PROSITE" id="PS50110"/>
    </source>
</evidence>
<evidence type="ECO:0000313" key="10">
    <source>
        <dbReference type="Proteomes" id="UP001596989"/>
    </source>
</evidence>
<dbReference type="Pfam" id="PF06580">
    <property type="entry name" value="His_kinase"/>
    <property type="match status" value="1"/>
</dbReference>